<organism evidence="1 2">
    <name type="scientific">Brevundimonas intermedia</name>
    <dbReference type="NCBI Taxonomy" id="74315"/>
    <lineage>
        <taxon>Bacteria</taxon>
        <taxon>Pseudomonadati</taxon>
        <taxon>Pseudomonadota</taxon>
        <taxon>Alphaproteobacteria</taxon>
        <taxon>Caulobacterales</taxon>
        <taxon>Caulobacteraceae</taxon>
        <taxon>Brevundimonas</taxon>
    </lineage>
</organism>
<comment type="caution">
    <text evidence="1">The sequence shown here is derived from an EMBL/GenBank/DDBJ whole genome shotgun (WGS) entry which is preliminary data.</text>
</comment>
<dbReference type="RefSeq" id="WP_135193614.1">
    <property type="nucleotide sequence ID" value="NZ_SPVH01000002.1"/>
</dbReference>
<evidence type="ECO:0000313" key="1">
    <source>
        <dbReference type="EMBL" id="TFW14226.1"/>
    </source>
</evidence>
<dbReference type="Proteomes" id="UP000298216">
    <property type="component" value="Unassembled WGS sequence"/>
</dbReference>
<accession>A0A4Y9S2E0</accession>
<reference evidence="1 2" key="1">
    <citation type="submission" date="2019-03" db="EMBL/GenBank/DDBJ databases">
        <title>Draft genome of Brevundimonas sp. a heavy metal resistant soil bacteria.</title>
        <authorList>
            <person name="Soto J."/>
        </authorList>
    </citation>
    <scope>NUCLEOTIDE SEQUENCE [LARGE SCALE GENOMIC DNA]</scope>
    <source>
        <strain evidence="1 2">B-10</strain>
    </source>
</reference>
<evidence type="ECO:0000313" key="2">
    <source>
        <dbReference type="Proteomes" id="UP000298216"/>
    </source>
</evidence>
<sequence>MQDFKLRLATSWTGLHRVETIAARDQSEALSAVRQRLRTSRTFDSASVFHQGQLLAEVDRDGLARSQLW</sequence>
<dbReference type="AlphaFoldDB" id="A0A4Y9S2E0"/>
<proteinExistence type="predicted"/>
<keyword evidence="2" id="KW-1185">Reference proteome</keyword>
<gene>
    <name evidence="1" type="ORF">EGY25_03225</name>
</gene>
<dbReference type="EMBL" id="SPVH01000002">
    <property type="protein sequence ID" value="TFW14226.1"/>
    <property type="molecule type" value="Genomic_DNA"/>
</dbReference>
<name>A0A4Y9S2E0_9CAUL</name>
<protein>
    <submittedName>
        <fullName evidence="1">Uncharacterized protein</fullName>
    </submittedName>
</protein>